<evidence type="ECO:0000313" key="2">
    <source>
        <dbReference type="EMBL" id="SFK13293.1"/>
    </source>
</evidence>
<name>A0A1I3X110_9BACL</name>
<evidence type="ECO:0000259" key="1">
    <source>
        <dbReference type="Pfam" id="PF25198"/>
    </source>
</evidence>
<proteinExistence type="predicted"/>
<organism evidence="2 3">
    <name type="scientific">Brevibacillus centrosporus</name>
    <dbReference type="NCBI Taxonomy" id="54910"/>
    <lineage>
        <taxon>Bacteria</taxon>
        <taxon>Bacillati</taxon>
        <taxon>Bacillota</taxon>
        <taxon>Bacilli</taxon>
        <taxon>Bacillales</taxon>
        <taxon>Paenibacillaceae</taxon>
        <taxon>Brevibacillus</taxon>
    </lineage>
</organism>
<evidence type="ECO:0000313" key="3">
    <source>
        <dbReference type="Proteomes" id="UP000198915"/>
    </source>
</evidence>
<protein>
    <recommendedName>
        <fullName evidence="1">Spore germination protein N-terminal domain-containing protein</fullName>
    </recommendedName>
</protein>
<sequence length="91" mass="10493">MKQGVAEICSTLNRNREIRYNILVYGTKDNLTDILTQKSIFNLSPLDTIMFTGVQMSSQKSFLVPLNGNHAIANLHEKGNVYDFWRLLFRE</sequence>
<dbReference type="EMBL" id="FORT01000009">
    <property type="protein sequence ID" value="SFK13293.1"/>
    <property type="molecule type" value="Genomic_DNA"/>
</dbReference>
<dbReference type="Pfam" id="PF25198">
    <property type="entry name" value="Spore_GerAC_N"/>
    <property type="match status" value="1"/>
</dbReference>
<dbReference type="Proteomes" id="UP000198915">
    <property type="component" value="Unassembled WGS sequence"/>
</dbReference>
<feature type="domain" description="Spore germination protein N-terminal" evidence="1">
    <location>
        <begin position="2"/>
        <end position="80"/>
    </location>
</feature>
<gene>
    <name evidence="2" type="ORF">SAMN05518846_10910</name>
</gene>
<dbReference type="STRING" id="1884381.SAMN05518846_10910"/>
<accession>A0A1I3X110</accession>
<dbReference type="InterPro" id="IPR057336">
    <property type="entry name" value="GerAC_N"/>
</dbReference>
<keyword evidence="3" id="KW-1185">Reference proteome</keyword>
<dbReference type="AlphaFoldDB" id="A0A1I3X110"/>
<reference evidence="3" key="1">
    <citation type="submission" date="2016-10" db="EMBL/GenBank/DDBJ databases">
        <authorList>
            <person name="Varghese N."/>
            <person name="Submissions S."/>
        </authorList>
    </citation>
    <scope>NUCLEOTIDE SEQUENCE [LARGE SCALE GENOMIC DNA]</scope>
    <source>
        <strain evidence="3">OK042</strain>
    </source>
</reference>